<dbReference type="Gene3D" id="3.30.572.10">
    <property type="entry name" value="Thymidylate synthase/dCMP hydroxymethylase domain"/>
    <property type="match status" value="1"/>
</dbReference>
<keyword evidence="1" id="KW-0808">Transferase</keyword>
<keyword evidence="4" id="KW-1185">Reference proteome</keyword>
<dbReference type="AlphaFoldDB" id="A0A1C4W6L9"/>
<organism evidence="3 4">
    <name type="scientific">Micromonospora chaiyaphumensis</name>
    <dbReference type="NCBI Taxonomy" id="307119"/>
    <lineage>
        <taxon>Bacteria</taxon>
        <taxon>Bacillati</taxon>
        <taxon>Actinomycetota</taxon>
        <taxon>Actinomycetes</taxon>
        <taxon>Micromonosporales</taxon>
        <taxon>Micromonosporaceae</taxon>
        <taxon>Micromonospora</taxon>
    </lineage>
</organism>
<dbReference type="Proteomes" id="UP000199629">
    <property type="component" value="Unassembled WGS sequence"/>
</dbReference>
<gene>
    <name evidence="3" type="ORF">GA0070214_103268</name>
</gene>
<evidence type="ECO:0000313" key="4">
    <source>
        <dbReference type="Proteomes" id="UP000199629"/>
    </source>
</evidence>
<dbReference type="Pfam" id="PF00303">
    <property type="entry name" value="Thymidylat_synt"/>
    <property type="match status" value="1"/>
</dbReference>
<dbReference type="RefSeq" id="WP_167364237.1">
    <property type="nucleotide sequence ID" value="NZ_FMCS01000003.1"/>
</dbReference>
<dbReference type="EMBL" id="FMCS01000003">
    <property type="protein sequence ID" value="SCE91835.1"/>
    <property type="molecule type" value="Genomic_DNA"/>
</dbReference>
<name>A0A1C4W6L9_9ACTN</name>
<sequence>MELEVATVSSGWPKVLSAFSRGQPARVATRHGICFDIPGLTVWLRNPADLTPPQGYLYPELIKDYRDRIFGDQRESSLLYQRLREWVAADGSPIDQFQQAIAMLRQDEHSRAAVFSMWRPEEDLGGPFPVSPVGGALRIVGDGLVLFLTARSVDVWIGFVPELLTFAQLASDAALALGLRSSKICYHMFSAHLYEVDYLTYLAGAE</sequence>
<evidence type="ECO:0000313" key="3">
    <source>
        <dbReference type="EMBL" id="SCE91835.1"/>
    </source>
</evidence>
<evidence type="ECO:0000259" key="2">
    <source>
        <dbReference type="Pfam" id="PF00303"/>
    </source>
</evidence>
<accession>A0A1C4W6L9</accession>
<dbReference type="SUPFAM" id="SSF55831">
    <property type="entry name" value="Thymidylate synthase/dCMP hydroxymethylase"/>
    <property type="match status" value="1"/>
</dbReference>
<dbReference type="InterPro" id="IPR036926">
    <property type="entry name" value="Thymidate_synth/dCMP_Mease_sf"/>
</dbReference>
<dbReference type="GO" id="GO:0016740">
    <property type="term" value="F:transferase activity"/>
    <property type="evidence" value="ECO:0007669"/>
    <property type="project" value="UniProtKB-KW"/>
</dbReference>
<proteinExistence type="predicted"/>
<reference evidence="4" key="1">
    <citation type="submission" date="2016-06" db="EMBL/GenBank/DDBJ databases">
        <authorList>
            <person name="Varghese N."/>
            <person name="Submissions Spin"/>
        </authorList>
    </citation>
    <scope>NUCLEOTIDE SEQUENCE [LARGE SCALE GENOMIC DNA]</scope>
    <source>
        <strain evidence="4">DSM 45246</strain>
    </source>
</reference>
<feature type="domain" description="Thymidylate synthase/dCMP hydroxymethylase" evidence="2">
    <location>
        <begin position="81"/>
        <end position="195"/>
    </location>
</feature>
<protein>
    <submittedName>
        <fullName evidence="3">Thymidylate synthase</fullName>
    </submittedName>
</protein>
<evidence type="ECO:0000256" key="1">
    <source>
        <dbReference type="ARBA" id="ARBA00022679"/>
    </source>
</evidence>
<dbReference type="InterPro" id="IPR023451">
    <property type="entry name" value="Thymidate_synth/dCMP_Mease_dom"/>
</dbReference>